<accession>A0A395WAG9</accession>
<dbReference type="Gene3D" id="3.40.50.11410">
    <property type="match status" value="1"/>
</dbReference>
<organism evidence="6 7">
    <name type="scientific">Holdemanella biformis</name>
    <dbReference type="NCBI Taxonomy" id="1735"/>
    <lineage>
        <taxon>Bacteria</taxon>
        <taxon>Bacillati</taxon>
        <taxon>Bacillota</taxon>
        <taxon>Erysipelotrichia</taxon>
        <taxon>Erysipelotrichales</taxon>
        <taxon>Erysipelotrichaceae</taxon>
        <taxon>Holdemanella</taxon>
    </lineage>
</organism>
<gene>
    <name evidence="6" type="primary">hydF</name>
    <name evidence="6" type="ORF">DWW32_01410</name>
</gene>
<keyword evidence="2" id="KW-0342">GTP-binding</keyword>
<dbReference type="InterPro" id="IPR027417">
    <property type="entry name" value="P-loop_NTPase"/>
</dbReference>
<dbReference type="Pfam" id="PF18133">
    <property type="entry name" value="HydF_tetramer"/>
    <property type="match status" value="1"/>
</dbReference>
<dbReference type="InterPro" id="IPR006073">
    <property type="entry name" value="GTP-bd"/>
</dbReference>
<name>A0A395WAG9_9FIRM</name>
<sequence>MQSNLVIVEILGSNMSNLNSTVSANRTHIGFFGLRNAGKSSVVNAITNQSMSLVSNIKGTTTDPVKKSMEILPIGPVVIVDTPGMDDEGTLGELRIKRTLEVLKTIDIAVLVVDANVGLQKVDLDLIGMFKENKLPYFIAFNKCDLIEEKKELASNEIYVSALKNVNIDGLKHMLASSTKKQEEKTIIKDLIKTGDVVVLVIPIDKSAPKGRLILPQQLVLRDILDHHAIGMTCQVEELEETLKRVTPKLVITDSQAFNKVSQIVDKSIHLTSFSILMARLKGSLATVLEGANKLDHLQDGDCILISEGCTHHRQCGDIGTDKLPKWILNYTKKNVTFEFTSGHGFKEDLSKYSVVIHCGACMLNEKEVQSRVKECKKQGVPFTNYGIVIAKMNGILDRSVEVF</sequence>
<reference evidence="6 7" key="1">
    <citation type="submission" date="2018-08" db="EMBL/GenBank/DDBJ databases">
        <title>A genome reference for cultivated species of the human gut microbiota.</title>
        <authorList>
            <person name="Zou Y."/>
            <person name="Xue W."/>
            <person name="Luo G."/>
        </authorList>
    </citation>
    <scope>NUCLEOTIDE SEQUENCE [LARGE SCALE GENOMIC DNA]</scope>
    <source>
        <strain evidence="6 7">AF15-20</strain>
    </source>
</reference>
<dbReference type="AlphaFoldDB" id="A0A395WAG9"/>
<dbReference type="GO" id="GO:0005525">
    <property type="term" value="F:GTP binding"/>
    <property type="evidence" value="ECO:0007669"/>
    <property type="project" value="UniProtKB-KW"/>
</dbReference>
<feature type="domain" description="G" evidence="3">
    <location>
        <begin position="29"/>
        <end position="143"/>
    </location>
</feature>
<evidence type="ECO:0000313" key="7">
    <source>
        <dbReference type="Proteomes" id="UP000265489"/>
    </source>
</evidence>
<evidence type="ECO:0000259" key="5">
    <source>
        <dbReference type="Pfam" id="PF18133"/>
    </source>
</evidence>
<dbReference type="GO" id="GO:0005737">
    <property type="term" value="C:cytoplasm"/>
    <property type="evidence" value="ECO:0007669"/>
    <property type="project" value="TreeGrafter"/>
</dbReference>
<evidence type="ECO:0000313" key="6">
    <source>
        <dbReference type="EMBL" id="RGU93699.1"/>
    </source>
</evidence>
<dbReference type="Gene3D" id="3.40.50.11420">
    <property type="match status" value="1"/>
</dbReference>
<evidence type="ECO:0000259" key="4">
    <source>
        <dbReference type="Pfam" id="PF18128"/>
    </source>
</evidence>
<dbReference type="InterPro" id="IPR040644">
    <property type="entry name" value="HydF_tetramer"/>
</dbReference>
<dbReference type="InterPro" id="IPR005225">
    <property type="entry name" value="Small_GTP-bd"/>
</dbReference>
<comment type="caution">
    <text evidence="6">The sequence shown here is derived from an EMBL/GenBank/DDBJ whole genome shotgun (WGS) entry which is preliminary data.</text>
</comment>
<dbReference type="RefSeq" id="WP_118324501.1">
    <property type="nucleotide sequence ID" value="NZ_CATXNH010000112.1"/>
</dbReference>
<evidence type="ECO:0000256" key="2">
    <source>
        <dbReference type="ARBA" id="ARBA00023134"/>
    </source>
</evidence>
<dbReference type="SUPFAM" id="SSF52540">
    <property type="entry name" value="P-loop containing nucleoside triphosphate hydrolases"/>
    <property type="match status" value="1"/>
</dbReference>
<keyword evidence="1" id="KW-0547">Nucleotide-binding</keyword>
<dbReference type="PANTHER" id="PTHR42714">
    <property type="entry name" value="TRNA MODIFICATION GTPASE GTPBP3"/>
    <property type="match status" value="1"/>
</dbReference>
<dbReference type="GO" id="GO:0002098">
    <property type="term" value="P:tRNA wobble uridine modification"/>
    <property type="evidence" value="ECO:0007669"/>
    <property type="project" value="TreeGrafter"/>
</dbReference>
<dbReference type="NCBIfam" id="TIGR00231">
    <property type="entry name" value="small_GTP"/>
    <property type="match status" value="1"/>
</dbReference>
<feature type="domain" description="Hydrogen maturase F dimerization" evidence="4">
    <location>
        <begin position="187"/>
        <end position="283"/>
    </location>
</feature>
<dbReference type="GO" id="GO:0030488">
    <property type="term" value="P:tRNA methylation"/>
    <property type="evidence" value="ECO:0007669"/>
    <property type="project" value="TreeGrafter"/>
</dbReference>
<dbReference type="InterPro" id="IPR041606">
    <property type="entry name" value="HydF_dimer"/>
</dbReference>
<proteinExistence type="predicted"/>
<dbReference type="PANTHER" id="PTHR42714:SF6">
    <property type="entry name" value="TRANSLATION INITIATION FACTOR IF-2"/>
    <property type="match status" value="1"/>
</dbReference>
<dbReference type="Gene3D" id="3.40.50.300">
    <property type="entry name" value="P-loop containing nucleotide triphosphate hydrolases"/>
    <property type="match status" value="1"/>
</dbReference>
<evidence type="ECO:0000256" key="1">
    <source>
        <dbReference type="ARBA" id="ARBA00022741"/>
    </source>
</evidence>
<dbReference type="InterPro" id="IPR023873">
    <property type="entry name" value="FeFe-hyd_GTPase_HydF"/>
</dbReference>
<dbReference type="NCBIfam" id="TIGR03918">
    <property type="entry name" value="GTP_HydF"/>
    <property type="match status" value="1"/>
</dbReference>
<feature type="domain" description="Hydrogen maturase F tetramerization" evidence="5">
    <location>
        <begin position="287"/>
        <end position="403"/>
    </location>
</feature>
<dbReference type="Proteomes" id="UP000265489">
    <property type="component" value="Unassembled WGS sequence"/>
</dbReference>
<evidence type="ECO:0000259" key="3">
    <source>
        <dbReference type="Pfam" id="PF01926"/>
    </source>
</evidence>
<protein>
    <submittedName>
        <fullName evidence="6">[FeFe] hydrogenase H-cluster maturation GTPase HydF</fullName>
    </submittedName>
</protein>
<dbReference type="PRINTS" id="PR00326">
    <property type="entry name" value="GTP1OBG"/>
</dbReference>
<dbReference type="Pfam" id="PF01926">
    <property type="entry name" value="MMR_HSR1"/>
    <property type="match status" value="1"/>
</dbReference>
<dbReference type="Pfam" id="PF18128">
    <property type="entry name" value="HydF_dimer"/>
    <property type="match status" value="1"/>
</dbReference>
<dbReference type="EMBL" id="QRYQ01000002">
    <property type="protein sequence ID" value="RGU93699.1"/>
    <property type="molecule type" value="Genomic_DNA"/>
</dbReference>
<dbReference type="CDD" id="cd00880">
    <property type="entry name" value="Era_like"/>
    <property type="match status" value="1"/>
</dbReference>